<dbReference type="InterPro" id="IPR017871">
    <property type="entry name" value="ABC_transporter-like_CS"/>
</dbReference>
<dbReference type="PROSITE" id="PS50893">
    <property type="entry name" value="ABC_TRANSPORTER_2"/>
    <property type="match status" value="1"/>
</dbReference>
<gene>
    <name evidence="6" type="ORF">H9763_00130</name>
</gene>
<evidence type="ECO:0000256" key="1">
    <source>
        <dbReference type="ARBA" id="ARBA00005417"/>
    </source>
</evidence>
<dbReference type="PANTHER" id="PTHR43335">
    <property type="entry name" value="ABC TRANSPORTER, ATP-BINDING PROTEIN"/>
    <property type="match status" value="1"/>
</dbReference>
<proteinExistence type="inferred from homology"/>
<dbReference type="SMART" id="SM00382">
    <property type="entry name" value="AAA"/>
    <property type="match status" value="1"/>
</dbReference>
<evidence type="ECO:0000259" key="5">
    <source>
        <dbReference type="PROSITE" id="PS50893"/>
    </source>
</evidence>
<accession>A0A9D2MQP4</accession>
<dbReference type="Proteomes" id="UP000886883">
    <property type="component" value="Unassembled WGS sequence"/>
</dbReference>
<dbReference type="PANTHER" id="PTHR43335:SF2">
    <property type="entry name" value="ABC TRANSPORTER, ATP-BINDING PROTEIN"/>
    <property type="match status" value="1"/>
</dbReference>
<dbReference type="PROSITE" id="PS00211">
    <property type="entry name" value="ABC_TRANSPORTER_1"/>
    <property type="match status" value="1"/>
</dbReference>
<comment type="caution">
    <text evidence="6">The sequence shown here is derived from an EMBL/GenBank/DDBJ whole genome shotgun (WGS) entry which is preliminary data.</text>
</comment>
<dbReference type="EMBL" id="DWXE01000001">
    <property type="protein sequence ID" value="HJB89860.1"/>
    <property type="molecule type" value="Genomic_DNA"/>
</dbReference>
<reference evidence="6" key="2">
    <citation type="submission" date="2021-04" db="EMBL/GenBank/DDBJ databases">
        <authorList>
            <person name="Gilroy R."/>
        </authorList>
    </citation>
    <scope>NUCLEOTIDE SEQUENCE</scope>
    <source>
        <strain evidence="6">USAMLcec3-2134</strain>
    </source>
</reference>
<dbReference type="AlphaFoldDB" id="A0A9D2MQP4"/>
<organism evidence="6 7">
    <name type="scientific">Candidatus Eisenbergiella merdigallinarum</name>
    <dbReference type="NCBI Taxonomy" id="2838552"/>
    <lineage>
        <taxon>Bacteria</taxon>
        <taxon>Bacillati</taxon>
        <taxon>Bacillota</taxon>
        <taxon>Clostridia</taxon>
        <taxon>Lachnospirales</taxon>
        <taxon>Lachnospiraceae</taxon>
        <taxon>Eisenbergiella</taxon>
    </lineage>
</organism>
<keyword evidence="3" id="KW-0547">Nucleotide-binding</keyword>
<dbReference type="InterPro" id="IPR027417">
    <property type="entry name" value="P-loop_NTPase"/>
</dbReference>
<protein>
    <submittedName>
        <fullName evidence="6">ATP-binding cassette domain-containing protein</fullName>
    </submittedName>
</protein>
<evidence type="ECO:0000313" key="7">
    <source>
        <dbReference type="Proteomes" id="UP000886883"/>
    </source>
</evidence>
<evidence type="ECO:0000256" key="3">
    <source>
        <dbReference type="ARBA" id="ARBA00022741"/>
    </source>
</evidence>
<feature type="domain" description="ABC transporter" evidence="5">
    <location>
        <begin position="3"/>
        <end position="231"/>
    </location>
</feature>
<reference evidence="6" key="1">
    <citation type="journal article" date="2021" name="PeerJ">
        <title>Extensive microbial diversity within the chicken gut microbiome revealed by metagenomics and culture.</title>
        <authorList>
            <person name="Gilroy R."/>
            <person name="Ravi A."/>
            <person name="Getino M."/>
            <person name="Pursley I."/>
            <person name="Horton D.L."/>
            <person name="Alikhan N.F."/>
            <person name="Baker D."/>
            <person name="Gharbi K."/>
            <person name="Hall N."/>
            <person name="Watson M."/>
            <person name="Adriaenssens E.M."/>
            <person name="Foster-Nyarko E."/>
            <person name="Jarju S."/>
            <person name="Secka A."/>
            <person name="Antonio M."/>
            <person name="Oren A."/>
            <person name="Chaudhuri R.R."/>
            <person name="La Ragione R."/>
            <person name="Hildebrand F."/>
            <person name="Pallen M.J."/>
        </authorList>
    </citation>
    <scope>NUCLEOTIDE SEQUENCE</scope>
    <source>
        <strain evidence="6">USAMLcec3-2134</strain>
    </source>
</reference>
<dbReference type="GO" id="GO:0016887">
    <property type="term" value="F:ATP hydrolysis activity"/>
    <property type="evidence" value="ECO:0007669"/>
    <property type="project" value="InterPro"/>
</dbReference>
<keyword evidence="2" id="KW-0813">Transport</keyword>
<dbReference type="InterPro" id="IPR003593">
    <property type="entry name" value="AAA+_ATPase"/>
</dbReference>
<dbReference type="GO" id="GO:0005524">
    <property type="term" value="F:ATP binding"/>
    <property type="evidence" value="ECO:0007669"/>
    <property type="project" value="UniProtKB-KW"/>
</dbReference>
<evidence type="ECO:0000256" key="4">
    <source>
        <dbReference type="ARBA" id="ARBA00022840"/>
    </source>
</evidence>
<keyword evidence="4 6" id="KW-0067">ATP-binding</keyword>
<sequence length="286" mass="30907">MEINIENVSMTYPDGKQALKSLSLNLRSPGMIGLLGPNGAGKSTLMKLLVAALLPTSGAIRVDGVPLEKAERELKAQLGYLPQDFGLFDELTVTEFLDYMAALKGLKNPKAHIWEIIRTVNLAEKAKAKIRTLSGGQRQRVGIAQALLGTPSLLIFDEPTVGLDPEERIHFRNLFSRAAQNSLVLLSTHIIEDVQSVCDHLVVIDGGAILFAGTPEQLIGIAAGHVGTFWEKEAAREQGLMITARINTGQGVRCRGVADRLPACVKPEEPTLEDAYLYLTSGEVTG</sequence>
<evidence type="ECO:0000313" key="6">
    <source>
        <dbReference type="EMBL" id="HJB89860.1"/>
    </source>
</evidence>
<name>A0A9D2MQP4_9FIRM</name>
<evidence type="ECO:0000256" key="2">
    <source>
        <dbReference type="ARBA" id="ARBA00022448"/>
    </source>
</evidence>
<dbReference type="SUPFAM" id="SSF52540">
    <property type="entry name" value="P-loop containing nucleoside triphosphate hydrolases"/>
    <property type="match status" value="1"/>
</dbReference>
<comment type="similarity">
    <text evidence="1">Belongs to the ABC transporter superfamily.</text>
</comment>
<dbReference type="Pfam" id="PF00005">
    <property type="entry name" value="ABC_tran"/>
    <property type="match status" value="1"/>
</dbReference>
<dbReference type="Gene3D" id="3.40.50.300">
    <property type="entry name" value="P-loop containing nucleotide triphosphate hydrolases"/>
    <property type="match status" value="1"/>
</dbReference>
<dbReference type="InterPro" id="IPR003439">
    <property type="entry name" value="ABC_transporter-like_ATP-bd"/>
</dbReference>